<evidence type="ECO:0000256" key="3">
    <source>
        <dbReference type="ARBA" id="ARBA00023110"/>
    </source>
</evidence>
<dbReference type="EMBL" id="CAJVPG010000420">
    <property type="protein sequence ID" value="CAG8404107.1"/>
    <property type="molecule type" value="Genomic_DNA"/>
</dbReference>
<keyword evidence="3" id="KW-0697">Rotamase</keyword>
<dbReference type="SUPFAM" id="SSF48452">
    <property type="entry name" value="TPR-like"/>
    <property type="match status" value="1"/>
</dbReference>
<evidence type="ECO:0000256" key="5">
    <source>
        <dbReference type="PROSITE-ProRule" id="PRU00339"/>
    </source>
</evidence>
<dbReference type="Proteomes" id="UP001152649">
    <property type="component" value="Unassembled WGS sequence"/>
</dbReference>
<feature type="domain" description="U-box" evidence="6">
    <location>
        <begin position="359"/>
        <end position="432"/>
    </location>
</feature>
<dbReference type="InterPro" id="IPR011990">
    <property type="entry name" value="TPR-like_helical_dom_sf"/>
</dbReference>
<dbReference type="SMART" id="SM00504">
    <property type="entry name" value="Ubox"/>
    <property type="match status" value="1"/>
</dbReference>
<sequence length="435" mass="47615">MSTPLRIVMACDEAGVPYKEAIKATLSTNPLVAEIIDVGVNSSSDKTAYAHPAVEGATLIREGKADRGLFICGTGLGVAIAANKVPGIRAVTAHDPFSVERSILSNDAQVLCMGQRVIGVELAKKLVADWLNYRFDPKSASAAKIQAITDYEIQFRNAKGGELFKAGDYTGAEDLFSQAIQKNPHDPTFFTNRAITRIKLAKWADVEHDARAAIDIYGLKNPTALKSCFYLAQALLSLQRPQEAHDVASEAYKQSLAAKNPQSENLSGIVLRAKQHIWAARETSRVRELNETLGAVEALVEADVTRALAELQGRLDRGEIGEIGFGEDQRALREDAELKVHNLREAFRIASQGEVQTRVVPDHLIDGITFEIMHDPVITPSGSSFDRIPITKYVEKAGVDPLTRAPMTVKDLRNNYALKAACEEFLTHNGWAVDW</sequence>
<dbReference type="GO" id="GO:0004842">
    <property type="term" value="F:ubiquitin-protein transferase activity"/>
    <property type="evidence" value="ECO:0007669"/>
    <property type="project" value="InterPro"/>
</dbReference>
<keyword evidence="8" id="KW-1185">Reference proteome</keyword>
<evidence type="ECO:0000259" key="6">
    <source>
        <dbReference type="PROSITE" id="PS51698"/>
    </source>
</evidence>
<dbReference type="InterPro" id="IPR011860">
    <property type="entry name" value="Rib-5-P_Isoase_Actino"/>
</dbReference>
<evidence type="ECO:0000313" key="8">
    <source>
        <dbReference type="Proteomes" id="UP001152649"/>
    </source>
</evidence>
<keyword evidence="4" id="KW-0413">Isomerase</keyword>
<accession>A0A9W4JJX5</accession>
<name>A0A9W4JJX5_9EURO</name>
<dbReference type="PANTHER" id="PTHR43732">
    <property type="entry name" value="RIBOSE 5-PHOSPHATE ISOMERASE-RELATED"/>
    <property type="match status" value="1"/>
</dbReference>
<comment type="similarity">
    <text evidence="1">Belongs to the LacAB/RpiB family.</text>
</comment>
<comment type="caution">
    <text evidence="7">The sequence shown here is derived from an EMBL/GenBank/DDBJ whole genome shotgun (WGS) entry which is preliminary data.</text>
</comment>
<organism evidence="7 8">
    <name type="scientific">Penicillium salamii</name>
    <dbReference type="NCBI Taxonomy" id="1612424"/>
    <lineage>
        <taxon>Eukaryota</taxon>
        <taxon>Fungi</taxon>
        <taxon>Dikarya</taxon>
        <taxon>Ascomycota</taxon>
        <taxon>Pezizomycotina</taxon>
        <taxon>Eurotiomycetes</taxon>
        <taxon>Eurotiomycetidae</taxon>
        <taxon>Eurotiales</taxon>
        <taxon>Aspergillaceae</taxon>
        <taxon>Penicillium</taxon>
    </lineage>
</organism>
<protein>
    <recommendedName>
        <fullName evidence="2">peptidylprolyl isomerase</fullName>
        <ecNumber evidence="2">5.2.1.8</ecNumber>
    </recommendedName>
</protein>
<dbReference type="Pfam" id="PF02502">
    <property type="entry name" value="LacAB_rpiB"/>
    <property type="match status" value="1"/>
</dbReference>
<dbReference type="InterPro" id="IPR003500">
    <property type="entry name" value="RpiB_LacA_LacB"/>
</dbReference>
<evidence type="ECO:0000256" key="2">
    <source>
        <dbReference type="ARBA" id="ARBA00013194"/>
    </source>
</evidence>
<dbReference type="InterPro" id="IPR036569">
    <property type="entry name" value="RpiB_LacA_LacB_sf"/>
</dbReference>
<dbReference type="Gene3D" id="3.30.40.10">
    <property type="entry name" value="Zinc/RING finger domain, C3HC4 (zinc finger)"/>
    <property type="match status" value="1"/>
</dbReference>
<dbReference type="PROSITE" id="PS51698">
    <property type="entry name" value="U_BOX"/>
    <property type="match status" value="1"/>
</dbReference>
<dbReference type="OrthoDB" id="5345494at2759"/>
<dbReference type="FunFam" id="3.40.1400.10:FF:000004">
    <property type="entry name" value="Ribose 5-phosphate isomerase"/>
    <property type="match status" value="1"/>
</dbReference>
<gene>
    <name evidence="7" type="ORF">PSALAMII_LOCUS8099</name>
</gene>
<dbReference type="Pfam" id="PF04564">
    <property type="entry name" value="U-box"/>
    <property type="match status" value="1"/>
</dbReference>
<dbReference type="NCBIfam" id="TIGR02133">
    <property type="entry name" value="RPI_actino"/>
    <property type="match status" value="1"/>
</dbReference>
<dbReference type="InterPro" id="IPR051812">
    <property type="entry name" value="SPI_LacAB/RpiB"/>
</dbReference>
<dbReference type="PANTHER" id="PTHR43732:SF1">
    <property type="entry name" value="RIBOSE 5-PHOSPHATE ISOMERASE"/>
    <property type="match status" value="1"/>
</dbReference>
<keyword evidence="5" id="KW-0802">TPR repeat</keyword>
<dbReference type="NCBIfam" id="TIGR00689">
    <property type="entry name" value="rpiB_lacA_lacB"/>
    <property type="match status" value="1"/>
</dbReference>
<dbReference type="Gene3D" id="3.40.1400.10">
    <property type="entry name" value="Sugar-phosphate isomerase, RpiB/LacA/LacB"/>
    <property type="match status" value="1"/>
</dbReference>
<dbReference type="SUPFAM" id="SSF89623">
    <property type="entry name" value="Ribose/Galactose isomerase RpiB/AlsB"/>
    <property type="match status" value="1"/>
</dbReference>
<dbReference type="PROSITE" id="PS50005">
    <property type="entry name" value="TPR"/>
    <property type="match status" value="1"/>
</dbReference>
<dbReference type="GO" id="GO:0016567">
    <property type="term" value="P:protein ubiquitination"/>
    <property type="evidence" value="ECO:0007669"/>
    <property type="project" value="InterPro"/>
</dbReference>
<proteinExistence type="inferred from homology"/>
<dbReference type="NCBIfam" id="NF004051">
    <property type="entry name" value="PRK05571.1"/>
    <property type="match status" value="1"/>
</dbReference>
<dbReference type="GO" id="GO:0003755">
    <property type="term" value="F:peptidyl-prolyl cis-trans isomerase activity"/>
    <property type="evidence" value="ECO:0007669"/>
    <property type="project" value="UniProtKB-KW"/>
</dbReference>
<dbReference type="InterPro" id="IPR019734">
    <property type="entry name" value="TPR_rpt"/>
</dbReference>
<dbReference type="EC" id="5.2.1.8" evidence="2"/>
<evidence type="ECO:0000313" key="7">
    <source>
        <dbReference type="EMBL" id="CAG8404107.1"/>
    </source>
</evidence>
<feature type="repeat" description="TPR" evidence="5">
    <location>
        <begin position="153"/>
        <end position="186"/>
    </location>
</feature>
<dbReference type="InterPro" id="IPR003613">
    <property type="entry name" value="Ubox_domain"/>
</dbReference>
<dbReference type="Gene3D" id="1.25.40.10">
    <property type="entry name" value="Tetratricopeptide repeat domain"/>
    <property type="match status" value="1"/>
</dbReference>
<dbReference type="AlphaFoldDB" id="A0A9W4JJX5"/>
<evidence type="ECO:0000256" key="4">
    <source>
        <dbReference type="ARBA" id="ARBA00023235"/>
    </source>
</evidence>
<dbReference type="InterPro" id="IPR013083">
    <property type="entry name" value="Znf_RING/FYVE/PHD"/>
</dbReference>
<dbReference type="GO" id="GO:0005975">
    <property type="term" value="P:carbohydrate metabolic process"/>
    <property type="evidence" value="ECO:0007669"/>
    <property type="project" value="InterPro"/>
</dbReference>
<reference evidence="7" key="1">
    <citation type="submission" date="2021-07" db="EMBL/GenBank/DDBJ databases">
        <authorList>
            <person name="Branca A.L. A."/>
        </authorList>
    </citation>
    <scope>NUCLEOTIDE SEQUENCE</scope>
</reference>
<dbReference type="SUPFAM" id="SSF57850">
    <property type="entry name" value="RING/U-box"/>
    <property type="match status" value="1"/>
</dbReference>
<evidence type="ECO:0000256" key="1">
    <source>
        <dbReference type="ARBA" id="ARBA00008754"/>
    </source>
</evidence>